<dbReference type="EMBL" id="CAFBMH010000001">
    <property type="protein sequence ID" value="CAB4888328.1"/>
    <property type="molecule type" value="Genomic_DNA"/>
</dbReference>
<evidence type="ECO:0000313" key="3">
    <source>
        <dbReference type="EMBL" id="CAB4994069.1"/>
    </source>
</evidence>
<dbReference type="EMBL" id="CAEZYR010000004">
    <property type="protein sequence ID" value="CAB4726765.1"/>
    <property type="molecule type" value="Genomic_DNA"/>
</dbReference>
<gene>
    <name evidence="1" type="ORF">UFOPK2754_00201</name>
    <name evidence="2" type="ORF">UFOPK3543_00020</name>
    <name evidence="3" type="ORF">UFOPK3967_01204</name>
</gene>
<evidence type="ECO:0000313" key="1">
    <source>
        <dbReference type="EMBL" id="CAB4726765.1"/>
    </source>
</evidence>
<proteinExistence type="predicted"/>
<accession>A0A6J7F3I6</accession>
<dbReference type="AlphaFoldDB" id="A0A6J7F3I6"/>
<reference evidence="2" key="1">
    <citation type="submission" date="2020-05" db="EMBL/GenBank/DDBJ databases">
        <authorList>
            <person name="Chiriac C."/>
            <person name="Salcher M."/>
            <person name="Ghai R."/>
            <person name="Kavagutti S V."/>
        </authorList>
    </citation>
    <scope>NUCLEOTIDE SEQUENCE</scope>
</reference>
<evidence type="ECO:0000313" key="2">
    <source>
        <dbReference type="EMBL" id="CAB4888328.1"/>
    </source>
</evidence>
<organism evidence="2">
    <name type="scientific">freshwater metagenome</name>
    <dbReference type="NCBI Taxonomy" id="449393"/>
    <lineage>
        <taxon>unclassified sequences</taxon>
        <taxon>metagenomes</taxon>
        <taxon>ecological metagenomes</taxon>
    </lineage>
</organism>
<dbReference type="EMBL" id="CAFBOS010000061">
    <property type="protein sequence ID" value="CAB4994069.1"/>
    <property type="molecule type" value="Genomic_DNA"/>
</dbReference>
<name>A0A6J7F3I6_9ZZZZ</name>
<protein>
    <submittedName>
        <fullName evidence="2">Unannotated protein</fullName>
    </submittedName>
</protein>
<sequence>MTLADGPVILVLLDDDGTRRLHLVLAEGWQVHDAPGTLAVLRPAEDHGWFRTNVVISREGVPADLDLATVMAAGERHVAATYDAVEVRSERVAHCGDAAAVVRLRAFDVRNEGVRLSQLHALLDADLEHPHSSARVIYQIVASCLAEDTARFQHAFTTMIGSCRVHLSPTRERPEEIE</sequence>
<dbReference type="Gene3D" id="3.40.1000.10">
    <property type="entry name" value="Mog1/PsbP, alpha/beta/alpha sandwich"/>
    <property type="match status" value="1"/>
</dbReference>